<reference evidence="5 6" key="1">
    <citation type="journal article" date="2014" name="Int. J. Syst. Evol. Microbiol.">
        <title>Complete genome sequence of Corynebacterium casei LMG S-19264T (=DSM 44701T), isolated from a smear-ripened cheese.</title>
        <authorList>
            <consortium name="US DOE Joint Genome Institute (JGI-PGF)"/>
            <person name="Walter F."/>
            <person name="Albersmeier A."/>
            <person name="Kalinowski J."/>
            <person name="Ruckert C."/>
        </authorList>
    </citation>
    <scope>NUCLEOTIDE SEQUENCE [LARGE SCALE GENOMIC DNA]</scope>
    <source>
        <strain evidence="5 6">CCM 8669</strain>
    </source>
</reference>
<dbReference type="PANTHER" id="PTHR43384:SF6">
    <property type="entry name" value="SEPTUM SITE-DETERMINING PROTEIN MIND HOMOLOG, CHLOROPLASTIC"/>
    <property type="match status" value="1"/>
</dbReference>
<keyword evidence="6" id="KW-1185">Reference proteome</keyword>
<gene>
    <name evidence="5" type="ORF">GCM10007359_06700</name>
</gene>
<feature type="region of interest" description="Disordered" evidence="3">
    <location>
        <begin position="150"/>
        <end position="177"/>
    </location>
</feature>
<dbReference type="Proteomes" id="UP000600171">
    <property type="component" value="Unassembled WGS sequence"/>
</dbReference>
<dbReference type="GO" id="GO:0005829">
    <property type="term" value="C:cytosol"/>
    <property type="evidence" value="ECO:0007669"/>
    <property type="project" value="TreeGrafter"/>
</dbReference>
<evidence type="ECO:0000256" key="3">
    <source>
        <dbReference type="SAM" id="MobiDB-lite"/>
    </source>
</evidence>
<dbReference type="InterPro" id="IPR050625">
    <property type="entry name" value="ParA/MinD_ATPase"/>
</dbReference>
<evidence type="ECO:0000313" key="5">
    <source>
        <dbReference type="EMBL" id="GGH59479.1"/>
    </source>
</evidence>
<keyword evidence="1" id="KW-0547">Nucleotide-binding</keyword>
<organism evidence="5 6">
    <name type="scientific">Rothia aerolata</name>
    <dbReference type="NCBI Taxonomy" id="1812262"/>
    <lineage>
        <taxon>Bacteria</taxon>
        <taxon>Bacillati</taxon>
        <taxon>Actinomycetota</taxon>
        <taxon>Actinomycetes</taxon>
        <taxon>Micrococcales</taxon>
        <taxon>Micrococcaceae</taxon>
        <taxon>Rothia</taxon>
    </lineage>
</organism>
<proteinExistence type="predicted"/>
<dbReference type="GO" id="GO:0016887">
    <property type="term" value="F:ATP hydrolysis activity"/>
    <property type="evidence" value="ECO:0007669"/>
    <property type="project" value="TreeGrafter"/>
</dbReference>
<protein>
    <recommendedName>
        <fullName evidence="4">CobQ/CobB/MinD/ParA nucleotide binding domain-containing protein</fullName>
    </recommendedName>
</protein>
<sequence>MIVFGDAAGRYISAIESQRGQVSVARHAQDFSEVLGFAHTGIARAVLIVGEHEEISRSLLGQLAEQELGIVMVSDPGSEVRSLPYALHISTLDEDSAVLESIVRSVEQGQDAAETAGPGGQVSAGEEVPAQSLPGLAEGQTHPQEDLDYLVDSTDQSPTGEGSPEKKPGQAGRAPGKIVTVWGGAGSPGRSTVAVNLAAFALEKNLRVCLVDADTYAPSVSALLGMLEDYSGLAQMCHVAERQTVTAENISEAVSTIKVAGFFLDILTGITRTNRWAELRSRALAQVLDALRSHYDLVVVDTGALIEADEELSFDGLAPQRNAATITALEKADEIIFLGSGDVLGIPRAIRSFEDLRSLLATAEVAPVISVWINRLRKQAVGSSPEESIRAAWQRFGPHQEIRGFLPYARETIDQSWLGGKTLLESAPKSELSTALRELLTTALEDSPRNQDPSPRRPFSALVVRRTGSSIENPESAGSKGLAQKLARGFSRKS</sequence>
<accession>A0A917IQ73</accession>
<evidence type="ECO:0000256" key="1">
    <source>
        <dbReference type="ARBA" id="ARBA00022741"/>
    </source>
</evidence>
<dbReference type="EMBL" id="BMDC01000001">
    <property type="protein sequence ID" value="GGH59479.1"/>
    <property type="molecule type" value="Genomic_DNA"/>
</dbReference>
<dbReference type="GO" id="GO:0009898">
    <property type="term" value="C:cytoplasmic side of plasma membrane"/>
    <property type="evidence" value="ECO:0007669"/>
    <property type="project" value="TreeGrafter"/>
</dbReference>
<comment type="caution">
    <text evidence="5">The sequence shown here is derived from an EMBL/GenBank/DDBJ whole genome shotgun (WGS) entry which is preliminary data.</text>
</comment>
<feature type="domain" description="CobQ/CobB/MinD/ParA nucleotide binding" evidence="4">
    <location>
        <begin position="180"/>
        <end position="411"/>
    </location>
</feature>
<evidence type="ECO:0000259" key="4">
    <source>
        <dbReference type="Pfam" id="PF01656"/>
    </source>
</evidence>
<dbReference type="Gene3D" id="3.40.50.300">
    <property type="entry name" value="P-loop containing nucleotide triphosphate hydrolases"/>
    <property type="match status" value="1"/>
</dbReference>
<dbReference type="Pfam" id="PF01656">
    <property type="entry name" value="CbiA"/>
    <property type="match status" value="1"/>
</dbReference>
<dbReference type="PANTHER" id="PTHR43384">
    <property type="entry name" value="SEPTUM SITE-DETERMINING PROTEIN MIND HOMOLOG, CHLOROPLASTIC-RELATED"/>
    <property type="match status" value="1"/>
</dbReference>
<evidence type="ECO:0000256" key="2">
    <source>
        <dbReference type="ARBA" id="ARBA00022840"/>
    </source>
</evidence>
<dbReference type="SUPFAM" id="SSF52540">
    <property type="entry name" value="P-loop containing nucleoside triphosphate hydrolases"/>
    <property type="match status" value="1"/>
</dbReference>
<name>A0A917IQ73_9MICC</name>
<keyword evidence="2" id="KW-0067">ATP-binding</keyword>
<dbReference type="InterPro" id="IPR002586">
    <property type="entry name" value="CobQ/CobB/MinD/ParA_Nub-bd_dom"/>
</dbReference>
<feature type="region of interest" description="Disordered" evidence="3">
    <location>
        <begin position="444"/>
        <end position="494"/>
    </location>
</feature>
<dbReference type="InterPro" id="IPR027417">
    <property type="entry name" value="P-loop_NTPase"/>
</dbReference>
<dbReference type="GO" id="GO:0051782">
    <property type="term" value="P:negative regulation of cell division"/>
    <property type="evidence" value="ECO:0007669"/>
    <property type="project" value="TreeGrafter"/>
</dbReference>
<dbReference type="GO" id="GO:0005524">
    <property type="term" value="F:ATP binding"/>
    <property type="evidence" value="ECO:0007669"/>
    <property type="project" value="UniProtKB-KW"/>
</dbReference>
<evidence type="ECO:0000313" key="6">
    <source>
        <dbReference type="Proteomes" id="UP000600171"/>
    </source>
</evidence>
<dbReference type="AlphaFoldDB" id="A0A917IQ73"/>